<dbReference type="Proteomes" id="UP000242287">
    <property type="component" value="Unassembled WGS sequence"/>
</dbReference>
<evidence type="ECO:0000256" key="2">
    <source>
        <dbReference type="SAM" id="Phobius"/>
    </source>
</evidence>
<feature type="transmembrane region" description="Helical" evidence="2">
    <location>
        <begin position="104"/>
        <end position="123"/>
    </location>
</feature>
<dbReference type="PANTHER" id="PTHR37544:SF3">
    <property type="entry name" value="SPRAY"/>
    <property type="match status" value="1"/>
</dbReference>
<evidence type="ECO:0000313" key="3">
    <source>
        <dbReference type="EMBL" id="PFH49639.1"/>
    </source>
</evidence>
<keyword evidence="2" id="KW-0812">Transmembrane</keyword>
<feature type="transmembrane region" description="Helical" evidence="2">
    <location>
        <begin position="502"/>
        <end position="524"/>
    </location>
</feature>
<feature type="transmembrane region" description="Helical" evidence="2">
    <location>
        <begin position="63"/>
        <end position="84"/>
    </location>
</feature>
<protein>
    <submittedName>
        <fullName evidence="3">Uncharacterized protein</fullName>
    </submittedName>
</protein>
<feature type="region of interest" description="Disordered" evidence="1">
    <location>
        <begin position="1"/>
        <end position="47"/>
    </location>
</feature>
<organism evidence="3 4">
    <name type="scientific">Amanita thiersii Skay4041</name>
    <dbReference type="NCBI Taxonomy" id="703135"/>
    <lineage>
        <taxon>Eukaryota</taxon>
        <taxon>Fungi</taxon>
        <taxon>Dikarya</taxon>
        <taxon>Basidiomycota</taxon>
        <taxon>Agaricomycotina</taxon>
        <taxon>Agaricomycetes</taxon>
        <taxon>Agaricomycetidae</taxon>
        <taxon>Agaricales</taxon>
        <taxon>Pluteineae</taxon>
        <taxon>Amanitaceae</taxon>
        <taxon>Amanita</taxon>
    </lineage>
</organism>
<feature type="transmembrane region" description="Helical" evidence="2">
    <location>
        <begin position="174"/>
        <end position="191"/>
    </location>
</feature>
<dbReference type="OrthoDB" id="3248909at2759"/>
<dbReference type="AlphaFoldDB" id="A0A2A9NG91"/>
<keyword evidence="2" id="KW-1133">Transmembrane helix</keyword>
<accession>A0A2A9NG91</accession>
<dbReference type="InterPro" id="IPR021840">
    <property type="entry name" value="DUF3433"/>
</dbReference>
<name>A0A2A9NG91_9AGAR</name>
<dbReference type="EMBL" id="KZ302023">
    <property type="protein sequence ID" value="PFH49639.1"/>
    <property type="molecule type" value="Genomic_DNA"/>
</dbReference>
<dbReference type="PANTHER" id="PTHR37544">
    <property type="entry name" value="SPRAY-RELATED"/>
    <property type="match status" value="1"/>
</dbReference>
<gene>
    <name evidence="3" type="ORF">AMATHDRAFT_62758</name>
</gene>
<evidence type="ECO:0000313" key="4">
    <source>
        <dbReference type="Proteomes" id="UP000242287"/>
    </source>
</evidence>
<evidence type="ECO:0000256" key="1">
    <source>
        <dbReference type="SAM" id="MobiDB-lite"/>
    </source>
</evidence>
<sequence>MASLGLYPPPPASPHGPHAGSHSTLNRNGMDGGRVKDSTHLIPPPGSSGRPGLYDPLALRWPVIIGTPIILMGLGVCLEIVLAISVKNGGYSLPEKNPFNFVSLQFILSFFPSLIVLPNATLWRMVDWEMRAHEPYVTMLRRDGAPAEQSLLLDYIYRGPVFVLLRSLKFRHKLIFFSSLTAMLTYLFQPLTGSILQVRYSPEVTNVLVSGTKTIGLVSDVGRLDGFLAAAGFAESAVYFNLPDPTYIRNGWAAAEFVLPGFDGFNGTVAFNTTGILTTLHCDNQLKTDLVQVGSSVTIQSTSVGGCVKNVSVDTYTSKEQFGVEDVGCPDDKAALDPNVRPVMFWFLHSSQNGTLQARTVFCSPNIVARQVTTVSDLHASRYITLIGVADITEPNNVTSTGDFAGKTYNGVIFNPTTDPIVQGRAAAIRTGIPSAIMHLASNRVTNLDLAFDNPNTMLNATQDVYLKHLALVANAVYFVENDKQLPAEVTSYVPRLWIDPFPAHILSGILLTTGFIAFVLQLIHRRKRRGLRLASAPGSIASAVSLTAHSGIGERLYPYDDESTMKRKLERFRFKLDERTGAVTVLDTGLGRDDMRSDATESLLKEGGLVTPVGTPSSATFPFQAMYPQT</sequence>
<dbReference type="STRING" id="703135.A0A2A9NG91"/>
<reference evidence="3 4" key="1">
    <citation type="submission" date="2014-02" db="EMBL/GenBank/DDBJ databases">
        <title>Transposable element dynamics among asymbiotic and ectomycorrhizal Amanita fungi.</title>
        <authorList>
            <consortium name="DOE Joint Genome Institute"/>
            <person name="Hess J."/>
            <person name="Skrede I."/>
            <person name="Wolfe B."/>
            <person name="LaButti K."/>
            <person name="Ohm R.A."/>
            <person name="Grigoriev I.V."/>
            <person name="Pringle A."/>
        </authorList>
    </citation>
    <scope>NUCLEOTIDE SEQUENCE [LARGE SCALE GENOMIC DNA]</scope>
    <source>
        <strain evidence="3 4">SKay4041</strain>
    </source>
</reference>
<keyword evidence="2" id="KW-0472">Membrane</keyword>
<proteinExistence type="predicted"/>
<dbReference type="Pfam" id="PF11915">
    <property type="entry name" value="DUF3433"/>
    <property type="match status" value="1"/>
</dbReference>
<keyword evidence="4" id="KW-1185">Reference proteome</keyword>